<dbReference type="SUPFAM" id="SSF51556">
    <property type="entry name" value="Metallo-dependent hydrolases"/>
    <property type="match status" value="1"/>
</dbReference>
<dbReference type="Pfam" id="PF00962">
    <property type="entry name" value="A_deaminase"/>
    <property type="match status" value="1"/>
</dbReference>
<gene>
    <name evidence="7" type="ORF">LX83_005246</name>
</gene>
<dbReference type="PANTHER" id="PTHR43114:SF6">
    <property type="entry name" value="ADENINE DEAMINASE"/>
    <property type="match status" value="1"/>
</dbReference>
<evidence type="ECO:0000259" key="6">
    <source>
        <dbReference type="Pfam" id="PF00962"/>
    </source>
</evidence>
<reference evidence="7" key="1">
    <citation type="submission" date="2022-06" db="EMBL/GenBank/DDBJ databases">
        <title>Genomic Encyclopedia of Archaeal and Bacterial Type Strains, Phase II (KMG-II): from individual species to whole genera.</title>
        <authorList>
            <person name="Goeker M."/>
        </authorList>
    </citation>
    <scope>NUCLEOTIDE SEQUENCE</scope>
    <source>
        <strain evidence="7">DSM 43935</strain>
    </source>
</reference>
<evidence type="ECO:0000313" key="8">
    <source>
        <dbReference type="Proteomes" id="UP001206128"/>
    </source>
</evidence>
<accession>A0AAE3KN65</accession>
<dbReference type="GO" id="GO:0046872">
    <property type="term" value="F:metal ion binding"/>
    <property type="evidence" value="ECO:0007669"/>
    <property type="project" value="UniProtKB-KW"/>
</dbReference>
<dbReference type="Gene3D" id="3.20.20.140">
    <property type="entry name" value="Metal-dependent hydrolases"/>
    <property type="match status" value="1"/>
</dbReference>
<evidence type="ECO:0000313" key="7">
    <source>
        <dbReference type="EMBL" id="MCP2168368.1"/>
    </source>
</evidence>
<evidence type="ECO:0000256" key="1">
    <source>
        <dbReference type="ARBA" id="ARBA00001947"/>
    </source>
</evidence>
<dbReference type="GO" id="GO:0016814">
    <property type="term" value="F:hydrolase activity, acting on carbon-nitrogen (but not peptide) bonds, in cyclic amidines"/>
    <property type="evidence" value="ECO:0007669"/>
    <property type="project" value="UniProtKB-ARBA"/>
</dbReference>
<dbReference type="InterPro" id="IPR001365">
    <property type="entry name" value="A_deaminase_dom"/>
</dbReference>
<dbReference type="Proteomes" id="UP001206128">
    <property type="component" value="Unassembled WGS sequence"/>
</dbReference>
<sequence length="348" mass="37398">MVDQTDDITPWLARLPKVELHLHLEGSLRPATLFQLAQRNGVELGADSPAALTALYQFNDFNDFVRLFLAGLATLRTAEDFTDATVALAAELAEQNVRYAEVTTTPGNHHRRGIDMAEYRDGLNEGRRRARAEHGVDLAWVCDISRESEDPGSEWTVDYLLGPTAPDGVVGLGLGGVEDGYPPELFTSSFARARAAGLASLPHAGETVGAASVWGALRALRANRIGHGIRSLDDPALLDHLVAHDIPLEVAPTSNACLKLVPSVAEHPLAHLADAGVPVTLNTDDPAYFQTTLTTELLVAHRLHGFTTERLLAAQHTALAACYADPATKARIREELTDFAASTSADQP</sequence>
<organism evidence="7 8">
    <name type="scientific">Goodfellowiella coeruleoviolacea</name>
    <dbReference type="NCBI Taxonomy" id="334858"/>
    <lineage>
        <taxon>Bacteria</taxon>
        <taxon>Bacillati</taxon>
        <taxon>Actinomycetota</taxon>
        <taxon>Actinomycetes</taxon>
        <taxon>Pseudonocardiales</taxon>
        <taxon>Pseudonocardiaceae</taxon>
        <taxon>Goodfellowiella</taxon>
    </lineage>
</organism>
<dbReference type="RefSeq" id="WP_253776136.1">
    <property type="nucleotide sequence ID" value="NZ_JAMTCK010000013.1"/>
</dbReference>
<keyword evidence="3" id="KW-0479">Metal-binding</keyword>
<comment type="cofactor">
    <cofactor evidence="1">
        <name>Zn(2+)</name>
        <dbReference type="ChEBI" id="CHEBI:29105"/>
    </cofactor>
</comment>
<comment type="similarity">
    <text evidence="2">Belongs to the metallo-dependent hydrolases superfamily. Adenosine and AMP deaminases family.</text>
</comment>
<evidence type="ECO:0000256" key="2">
    <source>
        <dbReference type="ARBA" id="ARBA00006676"/>
    </source>
</evidence>
<dbReference type="EMBL" id="JAMTCK010000013">
    <property type="protein sequence ID" value="MCP2168368.1"/>
    <property type="molecule type" value="Genomic_DNA"/>
</dbReference>
<evidence type="ECO:0000256" key="5">
    <source>
        <dbReference type="ARBA" id="ARBA00022833"/>
    </source>
</evidence>
<evidence type="ECO:0000256" key="3">
    <source>
        <dbReference type="ARBA" id="ARBA00022723"/>
    </source>
</evidence>
<name>A0AAE3KN65_9PSEU</name>
<keyword evidence="4" id="KW-0378">Hydrolase</keyword>
<dbReference type="GO" id="GO:0019239">
    <property type="term" value="F:deaminase activity"/>
    <property type="evidence" value="ECO:0007669"/>
    <property type="project" value="InterPro"/>
</dbReference>
<keyword evidence="8" id="KW-1185">Reference proteome</keyword>
<evidence type="ECO:0000256" key="4">
    <source>
        <dbReference type="ARBA" id="ARBA00022801"/>
    </source>
</evidence>
<feature type="domain" description="Adenosine deaminase" evidence="6">
    <location>
        <begin position="16"/>
        <end position="337"/>
    </location>
</feature>
<keyword evidence="5" id="KW-0862">Zinc</keyword>
<proteinExistence type="inferred from homology"/>
<protein>
    <submittedName>
        <fullName evidence="7">Aminodeoxyfutalosine deaminase</fullName>
    </submittedName>
</protein>
<dbReference type="InterPro" id="IPR006330">
    <property type="entry name" value="Ado/ade_deaminase"/>
</dbReference>
<dbReference type="AlphaFoldDB" id="A0AAE3KN65"/>
<dbReference type="InterPro" id="IPR032466">
    <property type="entry name" value="Metal_Hydrolase"/>
</dbReference>
<dbReference type="NCBIfam" id="TIGR01430">
    <property type="entry name" value="aden_deam"/>
    <property type="match status" value="1"/>
</dbReference>
<dbReference type="PANTHER" id="PTHR43114">
    <property type="entry name" value="ADENINE DEAMINASE"/>
    <property type="match status" value="1"/>
</dbReference>
<comment type="caution">
    <text evidence="7">The sequence shown here is derived from an EMBL/GenBank/DDBJ whole genome shotgun (WGS) entry which is preliminary data.</text>
</comment>